<dbReference type="Pfam" id="PF04749">
    <property type="entry name" value="PLAC8"/>
    <property type="match status" value="1"/>
</dbReference>
<evidence type="ECO:0000313" key="2">
    <source>
        <dbReference type="EMBL" id="KAK1387041.1"/>
    </source>
</evidence>
<accession>A0AAD8ILE4</accession>
<comment type="caution">
    <text evidence="2">The sequence shown here is derived from an EMBL/GenBank/DDBJ whole genome shotgun (WGS) entry which is preliminary data.</text>
</comment>
<dbReference type="NCBIfam" id="TIGR01571">
    <property type="entry name" value="A_thal_Cys_rich"/>
    <property type="match status" value="1"/>
</dbReference>
<protein>
    <submittedName>
        <fullName evidence="2">Protein PLANT CADMIUM RESISTANCE 9-like</fullName>
    </submittedName>
</protein>
<evidence type="ECO:0000313" key="3">
    <source>
        <dbReference type="Proteomes" id="UP001237642"/>
    </source>
</evidence>
<name>A0AAD8ILE4_9APIA</name>
<gene>
    <name evidence="2" type="ORF">POM88_015219</name>
</gene>
<dbReference type="InterPro" id="IPR006461">
    <property type="entry name" value="PLAC_motif_containing"/>
</dbReference>
<proteinExistence type="predicted"/>
<evidence type="ECO:0000256" key="1">
    <source>
        <dbReference type="SAM" id="MobiDB-lite"/>
    </source>
</evidence>
<feature type="region of interest" description="Disordered" evidence="1">
    <location>
        <begin position="94"/>
        <end position="113"/>
    </location>
</feature>
<reference evidence="2" key="1">
    <citation type="submission" date="2023-02" db="EMBL/GenBank/DDBJ databases">
        <title>Genome of toxic invasive species Heracleum sosnowskyi carries increased number of genes despite the absence of recent whole-genome duplications.</title>
        <authorList>
            <person name="Schelkunov M."/>
            <person name="Shtratnikova V."/>
            <person name="Makarenko M."/>
            <person name="Klepikova A."/>
            <person name="Omelchenko D."/>
            <person name="Novikova G."/>
            <person name="Obukhova E."/>
            <person name="Bogdanov V."/>
            <person name="Penin A."/>
            <person name="Logacheva M."/>
        </authorList>
    </citation>
    <scope>NUCLEOTIDE SEQUENCE</scope>
    <source>
        <strain evidence="2">Hsosn_3</strain>
        <tissue evidence="2">Leaf</tissue>
    </source>
</reference>
<dbReference type="AlphaFoldDB" id="A0AAD8ILE4"/>
<dbReference type="Proteomes" id="UP001237642">
    <property type="component" value="Unassembled WGS sequence"/>
</dbReference>
<dbReference type="PANTHER" id="PTHR15907">
    <property type="entry name" value="DUF614 FAMILY PROTEIN-RELATED"/>
    <property type="match status" value="1"/>
</dbReference>
<organism evidence="2 3">
    <name type="scientific">Heracleum sosnowskyi</name>
    <dbReference type="NCBI Taxonomy" id="360622"/>
    <lineage>
        <taxon>Eukaryota</taxon>
        <taxon>Viridiplantae</taxon>
        <taxon>Streptophyta</taxon>
        <taxon>Embryophyta</taxon>
        <taxon>Tracheophyta</taxon>
        <taxon>Spermatophyta</taxon>
        <taxon>Magnoliopsida</taxon>
        <taxon>eudicotyledons</taxon>
        <taxon>Gunneridae</taxon>
        <taxon>Pentapetalae</taxon>
        <taxon>asterids</taxon>
        <taxon>campanulids</taxon>
        <taxon>Apiales</taxon>
        <taxon>Apiaceae</taxon>
        <taxon>Apioideae</taxon>
        <taxon>apioid superclade</taxon>
        <taxon>Tordylieae</taxon>
        <taxon>Tordyliinae</taxon>
        <taxon>Heracleum</taxon>
    </lineage>
</organism>
<keyword evidence="3" id="KW-1185">Reference proteome</keyword>
<sequence length="113" mass="13014">MHWISVATEKMKPAAAQECQPFSCAEQRYWTGCGWILSCFYRSKIRKQYMLKKSPCGDCLLHFFCVLCALCQEHRELHIRGYDMSLGWKGNMEKQNRGLTTAPKPEGGMTRSS</sequence>
<dbReference type="EMBL" id="JAUIZM010000004">
    <property type="protein sequence ID" value="KAK1387041.1"/>
    <property type="molecule type" value="Genomic_DNA"/>
</dbReference>
<reference evidence="2" key="2">
    <citation type="submission" date="2023-05" db="EMBL/GenBank/DDBJ databases">
        <authorList>
            <person name="Schelkunov M.I."/>
        </authorList>
    </citation>
    <scope>NUCLEOTIDE SEQUENCE</scope>
    <source>
        <strain evidence="2">Hsosn_3</strain>
        <tissue evidence="2">Leaf</tissue>
    </source>
</reference>